<dbReference type="GeneID" id="23679578"/>
<evidence type="ECO:0000256" key="6">
    <source>
        <dbReference type="ARBA" id="ARBA00023014"/>
    </source>
</evidence>
<organism evidence="12 13">
    <name type="scientific">Mycobacterium phage Gaia</name>
    <dbReference type="NCBI Taxonomy" id="1486472"/>
    <lineage>
        <taxon>Viruses</taxon>
        <taxon>Duplodnaviria</taxon>
        <taxon>Heunggongvirae</taxon>
        <taxon>Uroviricota</taxon>
        <taxon>Caudoviricetes</taxon>
        <taxon>Gaiavirus</taxon>
        <taxon>Gaiavirus gaia</taxon>
    </lineage>
</organism>
<keyword evidence="7" id="KW-0805">Transcription regulation</keyword>
<evidence type="ECO:0000313" key="12">
    <source>
        <dbReference type="EMBL" id="AID58891.1"/>
    </source>
</evidence>
<dbReference type="GO" id="GO:0003677">
    <property type="term" value="F:DNA binding"/>
    <property type="evidence" value="ECO:0007669"/>
    <property type="project" value="UniProtKB-KW"/>
</dbReference>
<dbReference type="GO" id="GO:0051539">
    <property type="term" value="F:4 iron, 4 sulfur cluster binding"/>
    <property type="evidence" value="ECO:0007669"/>
    <property type="project" value="UniProtKB-KW"/>
</dbReference>
<keyword evidence="9" id="KW-1015">Disulfide bond</keyword>
<dbReference type="KEGG" id="vg:23679578"/>
<comment type="similarity">
    <text evidence="2">Belongs to the WhiB family.</text>
</comment>
<dbReference type="InterPro" id="IPR003482">
    <property type="entry name" value="Whib"/>
</dbReference>
<keyword evidence="4" id="KW-0479">Metal-binding</keyword>
<evidence type="ECO:0000256" key="7">
    <source>
        <dbReference type="ARBA" id="ARBA00023015"/>
    </source>
</evidence>
<sequence>MFAVTRTSWQAEGACVGIDKPDIFHDDEDDAAQAEAKAICAICPVWQECLSYAMVNPDLTGIWGCYSEGERYSARIGHRQLLGPAFCDWCDSAFIPTRVGMRFCGDRCRKAHHKVEKNANIQQPA</sequence>
<accession>A0A068F4L8</accession>
<protein>
    <submittedName>
        <fullName evidence="12">WhiB</fullName>
    </submittedName>
</protein>
<evidence type="ECO:0000313" key="13">
    <source>
        <dbReference type="Proteomes" id="UP000027491"/>
    </source>
</evidence>
<name>A0A068F4L8_9CAUD</name>
<keyword evidence="3" id="KW-0004">4Fe-4S</keyword>
<dbReference type="PROSITE" id="PS51674">
    <property type="entry name" value="4FE4S_WBL"/>
    <property type="match status" value="1"/>
</dbReference>
<evidence type="ECO:0000256" key="10">
    <source>
        <dbReference type="ARBA" id="ARBA00023163"/>
    </source>
</evidence>
<dbReference type="Pfam" id="PF02467">
    <property type="entry name" value="Whib"/>
    <property type="match status" value="1"/>
</dbReference>
<evidence type="ECO:0000256" key="3">
    <source>
        <dbReference type="ARBA" id="ARBA00022485"/>
    </source>
</evidence>
<evidence type="ECO:0000259" key="11">
    <source>
        <dbReference type="PROSITE" id="PS51674"/>
    </source>
</evidence>
<reference evidence="12 13" key="1">
    <citation type="submission" date="2014-03" db="EMBL/GenBank/DDBJ databases">
        <authorList>
            <person name="Yoder B.A."/>
            <person name="Colicchio M.A."/>
            <person name="Schafer C.E."/>
            <person name="Abrahim M.R."/>
            <person name="Adkins N.L."/>
            <person name="Burke K.A."/>
            <person name="Churilla B.M."/>
            <person name="Cohen K.L."/>
            <person name="Fasoranti T.O."/>
            <person name="Genkil J.S."/>
            <person name="Kramer Z.J."/>
            <person name="Prout A.K."/>
            <person name="Schwarz A.G."/>
            <person name="Tish M."/>
            <person name="Vispute N."/>
            <person name="Wilkes K.E."/>
            <person name="Williams C.R."/>
            <person name="Xiao X."/>
            <person name="Yu V.J."/>
            <person name="Lapin J.S."/>
            <person name="Ott C.T."/>
            <person name="Walburn T.D."/>
            <person name="Bradley K.W."/>
            <person name="Clarke D.Q."/>
            <person name="Lewis M.F."/>
            <person name="Barker L.P."/>
            <person name="Bailey C."/>
            <person name="Asai D.J."/>
            <person name="Bowman C.A."/>
            <person name="Russell D.A."/>
            <person name="Pope W.H."/>
            <person name="Jacobs-Sera D."/>
            <person name="Hendrix R.W."/>
            <person name="Hatfull G.F."/>
        </authorList>
    </citation>
    <scope>NUCLEOTIDE SEQUENCE [LARGE SCALE GENOMIC DNA]</scope>
</reference>
<keyword evidence="5" id="KW-0408">Iron</keyword>
<proteinExistence type="inferred from homology"/>
<keyword evidence="10" id="KW-0804">Transcription</keyword>
<dbReference type="InterPro" id="IPR034768">
    <property type="entry name" value="4FE4S_WBL"/>
</dbReference>
<dbReference type="GO" id="GO:0046872">
    <property type="term" value="F:metal ion binding"/>
    <property type="evidence" value="ECO:0007669"/>
    <property type="project" value="UniProtKB-KW"/>
</dbReference>
<evidence type="ECO:0000256" key="5">
    <source>
        <dbReference type="ARBA" id="ARBA00023004"/>
    </source>
</evidence>
<feature type="domain" description="4Fe-4S Wbl-type" evidence="11">
    <location>
        <begin position="14"/>
        <end position="73"/>
    </location>
</feature>
<dbReference type="GO" id="GO:0045892">
    <property type="term" value="P:negative regulation of DNA-templated transcription"/>
    <property type="evidence" value="ECO:0007669"/>
    <property type="project" value="TreeGrafter"/>
</dbReference>
<dbReference type="GO" id="GO:0047134">
    <property type="term" value="F:protein-disulfide reductase [NAD(P)H] activity"/>
    <property type="evidence" value="ECO:0007669"/>
    <property type="project" value="TreeGrafter"/>
</dbReference>
<evidence type="ECO:0000256" key="8">
    <source>
        <dbReference type="ARBA" id="ARBA00023125"/>
    </source>
</evidence>
<dbReference type="RefSeq" id="YP_009124814.1">
    <property type="nucleotide sequence ID" value="NC_026590.1"/>
</dbReference>
<dbReference type="EMBL" id="KJ567043">
    <property type="protein sequence ID" value="AID58891.1"/>
    <property type="molecule type" value="Genomic_DNA"/>
</dbReference>
<dbReference type="OrthoDB" id="15918at10239"/>
<keyword evidence="13" id="KW-1185">Reference proteome</keyword>
<evidence type="ECO:0000256" key="9">
    <source>
        <dbReference type="ARBA" id="ARBA00023157"/>
    </source>
</evidence>
<dbReference type="Proteomes" id="UP000027491">
    <property type="component" value="Segment"/>
</dbReference>
<keyword evidence="8" id="KW-0238">DNA-binding</keyword>
<gene>
    <name evidence="12" type="primary">72</name>
    <name evidence="12" type="ORF">PBI_GAIA_72</name>
</gene>
<evidence type="ECO:0000256" key="1">
    <source>
        <dbReference type="ARBA" id="ARBA00001966"/>
    </source>
</evidence>
<comment type="cofactor">
    <cofactor evidence="1">
        <name>[4Fe-4S] cluster</name>
        <dbReference type="ChEBI" id="CHEBI:49883"/>
    </cofactor>
</comment>
<evidence type="ECO:0000256" key="4">
    <source>
        <dbReference type="ARBA" id="ARBA00022723"/>
    </source>
</evidence>
<evidence type="ECO:0000256" key="2">
    <source>
        <dbReference type="ARBA" id="ARBA00006597"/>
    </source>
</evidence>
<dbReference type="PANTHER" id="PTHR38839">
    <property type="entry name" value="TRANSCRIPTIONAL REGULATOR WHID-RELATED"/>
    <property type="match status" value="1"/>
</dbReference>
<keyword evidence="6" id="KW-0411">Iron-sulfur</keyword>